<dbReference type="InterPro" id="IPR008920">
    <property type="entry name" value="TF_FadR/GntR_C"/>
</dbReference>
<proteinExistence type="predicted"/>
<dbReference type="PROSITE" id="PS50949">
    <property type="entry name" value="HTH_GNTR"/>
    <property type="match status" value="1"/>
</dbReference>
<protein>
    <submittedName>
        <fullName evidence="5">Transcriptional regulator, GntR family (Modular protein)</fullName>
    </submittedName>
</protein>
<dbReference type="AlphaFoldDB" id="W6K2Q3"/>
<dbReference type="InterPro" id="IPR000524">
    <property type="entry name" value="Tscrpt_reg_HTH_GntR"/>
</dbReference>
<dbReference type="Gene3D" id="1.10.10.10">
    <property type="entry name" value="Winged helix-like DNA-binding domain superfamily/Winged helix DNA-binding domain"/>
    <property type="match status" value="1"/>
</dbReference>
<dbReference type="InterPro" id="IPR036388">
    <property type="entry name" value="WH-like_DNA-bd_sf"/>
</dbReference>
<sequence>MLALPALLVVSESVDNIVDSFRDSKTCIDFVAWTSPGRCGAGGRAVDDVNSAGGGATSGAEGRRIAYAAMRQAIAAGDLMPAQRLVEQDLADAYGVTRSSIRAALLRLSSEGLVERVPNRGSRVRVVTVEEAVDITEVPMQLEGLLAAKAAGRVTPETAAELRSIGTAMEAAVAAGDAPAYSRLNIRLHQAIRDLGHQPVAAELLDRLNGQLVRQRFRLSQREGRPRTSLGEHLEIIDAVASGDPDRAAAAMHTHLRSVLAALETTHRGHL</sequence>
<dbReference type="Pfam" id="PF07729">
    <property type="entry name" value="FCD"/>
    <property type="match status" value="1"/>
</dbReference>
<keyword evidence="3" id="KW-0804">Transcription</keyword>
<evidence type="ECO:0000259" key="4">
    <source>
        <dbReference type="PROSITE" id="PS50949"/>
    </source>
</evidence>
<dbReference type="Proteomes" id="UP000035763">
    <property type="component" value="Unassembled WGS sequence"/>
</dbReference>
<dbReference type="InterPro" id="IPR011711">
    <property type="entry name" value="GntR_C"/>
</dbReference>
<dbReference type="SMART" id="SM00895">
    <property type="entry name" value="FCD"/>
    <property type="match status" value="1"/>
</dbReference>
<dbReference type="RefSeq" id="WP_235435316.1">
    <property type="nucleotide sequence ID" value="NZ_HG764815.1"/>
</dbReference>
<feature type="domain" description="HTH gntR-type" evidence="4">
    <location>
        <begin position="60"/>
        <end position="127"/>
    </location>
</feature>
<dbReference type="PANTHER" id="PTHR43537">
    <property type="entry name" value="TRANSCRIPTIONAL REGULATOR, GNTR FAMILY"/>
    <property type="match status" value="1"/>
</dbReference>
<evidence type="ECO:0000313" key="6">
    <source>
        <dbReference type="Proteomes" id="UP000035763"/>
    </source>
</evidence>
<dbReference type="EMBL" id="CAJA01000496">
    <property type="protein sequence ID" value="CCH75441.1"/>
    <property type="molecule type" value="Genomic_DNA"/>
</dbReference>
<dbReference type="Pfam" id="PF00392">
    <property type="entry name" value="GntR"/>
    <property type="match status" value="1"/>
</dbReference>
<dbReference type="GO" id="GO:0003700">
    <property type="term" value="F:DNA-binding transcription factor activity"/>
    <property type="evidence" value="ECO:0007669"/>
    <property type="project" value="InterPro"/>
</dbReference>
<evidence type="ECO:0000256" key="3">
    <source>
        <dbReference type="ARBA" id="ARBA00023163"/>
    </source>
</evidence>
<keyword evidence="2" id="KW-0238">DNA-binding</keyword>
<dbReference type="CDD" id="cd07377">
    <property type="entry name" value="WHTH_GntR"/>
    <property type="match status" value="1"/>
</dbReference>
<dbReference type="SMART" id="SM00345">
    <property type="entry name" value="HTH_GNTR"/>
    <property type="match status" value="1"/>
</dbReference>
<organism evidence="5 6">
    <name type="scientific">Nostocoides australiense Ben110</name>
    <dbReference type="NCBI Taxonomy" id="1193182"/>
    <lineage>
        <taxon>Bacteria</taxon>
        <taxon>Bacillati</taxon>
        <taxon>Actinomycetota</taxon>
        <taxon>Actinomycetes</taxon>
        <taxon>Micrococcales</taxon>
        <taxon>Intrasporangiaceae</taxon>
        <taxon>Nostocoides</taxon>
    </lineage>
</organism>
<dbReference type="PRINTS" id="PR00035">
    <property type="entry name" value="HTHGNTR"/>
</dbReference>
<gene>
    <name evidence="5" type="ORF">BN11_70019</name>
</gene>
<keyword evidence="6" id="KW-1185">Reference proteome</keyword>
<evidence type="ECO:0000256" key="1">
    <source>
        <dbReference type="ARBA" id="ARBA00023015"/>
    </source>
</evidence>
<comment type="caution">
    <text evidence="5">The sequence shown here is derived from an EMBL/GenBank/DDBJ whole genome shotgun (WGS) entry which is preliminary data.</text>
</comment>
<accession>W6K2Q3</accession>
<evidence type="ECO:0000256" key="2">
    <source>
        <dbReference type="ARBA" id="ARBA00023125"/>
    </source>
</evidence>
<dbReference type="InterPro" id="IPR036390">
    <property type="entry name" value="WH_DNA-bd_sf"/>
</dbReference>
<reference evidence="5 6" key="1">
    <citation type="journal article" date="2013" name="ISME J.">
        <title>A metabolic model for members of the genus Tetrasphaera involved in enhanced biological phosphorus removal.</title>
        <authorList>
            <person name="Kristiansen R."/>
            <person name="Nguyen H.T.T."/>
            <person name="Saunders A.M."/>
            <person name="Nielsen J.L."/>
            <person name="Wimmer R."/>
            <person name="Le V.Q."/>
            <person name="McIlroy S.J."/>
            <person name="Petrovski S."/>
            <person name="Seviour R.J."/>
            <person name="Calteau A."/>
            <person name="Nielsen K.L."/>
            <person name="Nielsen P.H."/>
        </authorList>
    </citation>
    <scope>NUCLEOTIDE SEQUENCE [LARGE SCALE GENOMIC DNA]</scope>
    <source>
        <strain evidence="5 6">Ben110</strain>
    </source>
</reference>
<name>W6K2Q3_9MICO</name>
<keyword evidence="1" id="KW-0805">Transcription regulation</keyword>
<dbReference type="STRING" id="1193182.BN11_70019"/>
<dbReference type="Gene3D" id="1.20.120.530">
    <property type="entry name" value="GntR ligand-binding domain-like"/>
    <property type="match status" value="1"/>
</dbReference>
<dbReference type="SUPFAM" id="SSF48008">
    <property type="entry name" value="GntR ligand-binding domain-like"/>
    <property type="match status" value="1"/>
</dbReference>
<evidence type="ECO:0000313" key="5">
    <source>
        <dbReference type="EMBL" id="CCH75441.1"/>
    </source>
</evidence>
<dbReference type="GO" id="GO:0003677">
    <property type="term" value="F:DNA binding"/>
    <property type="evidence" value="ECO:0007669"/>
    <property type="project" value="UniProtKB-KW"/>
</dbReference>
<dbReference type="SUPFAM" id="SSF46785">
    <property type="entry name" value="Winged helix' DNA-binding domain"/>
    <property type="match status" value="1"/>
</dbReference>
<dbReference type="PANTHER" id="PTHR43537:SF24">
    <property type="entry name" value="GLUCONATE OPERON TRANSCRIPTIONAL REPRESSOR"/>
    <property type="match status" value="1"/>
</dbReference>